<dbReference type="SUPFAM" id="SSF48452">
    <property type="entry name" value="TPR-like"/>
    <property type="match status" value="1"/>
</dbReference>
<dbReference type="PANTHER" id="PTHR44858:SF1">
    <property type="entry name" value="UDP-N-ACETYLGLUCOSAMINE--PEPTIDE N-ACETYLGLUCOSAMINYLTRANSFERASE SPINDLY-RELATED"/>
    <property type="match status" value="1"/>
</dbReference>
<dbReference type="PROSITE" id="PS50005">
    <property type="entry name" value="TPR"/>
    <property type="match status" value="2"/>
</dbReference>
<dbReference type="PANTHER" id="PTHR44858">
    <property type="entry name" value="TETRATRICOPEPTIDE REPEAT PROTEIN 6"/>
    <property type="match status" value="1"/>
</dbReference>
<feature type="repeat" description="TPR" evidence="3">
    <location>
        <begin position="410"/>
        <end position="443"/>
    </location>
</feature>
<dbReference type="Pfam" id="PF13424">
    <property type="entry name" value="TPR_12"/>
    <property type="match status" value="1"/>
</dbReference>
<gene>
    <name evidence="4" type="ORF">D6D85_04030</name>
</gene>
<dbReference type="Gene3D" id="1.25.40.10">
    <property type="entry name" value="Tetratricopeptide repeat domain"/>
    <property type="match status" value="1"/>
</dbReference>
<proteinExistence type="predicted"/>
<dbReference type="InterPro" id="IPR050498">
    <property type="entry name" value="Ycf3"/>
</dbReference>
<evidence type="ECO:0000313" key="5">
    <source>
        <dbReference type="Proteomes" id="UP000277582"/>
    </source>
</evidence>
<comment type="caution">
    <text evidence="4">The sequence shown here is derived from an EMBL/GenBank/DDBJ whole genome shotgun (WGS) entry which is preliminary data.</text>
</comment>
<evidence type="ECO:0000256" key="2">
    <source>
        <dbReference type="ARBA" id="ARBA00022803"/>
    </source>
</evidence>
<name>A0A3R9PYL8_9CREN</name>
<keyword evidence="5" id="KW-1185">Reference proteome</keyword>
<reference evidence="4 5" key="1">
    <citation type="submission" date="2018-10" db="EMBL/GenBank/DDBJ databases">
        <title>Co-occurring genomic capacity for anaerobic methane metabolism and dissimilatory sulfite reduction discovered in the Korarchaeota.</title>
        <authorList>
            <person name="Mckay L.J."/>
            <person name="Dlakic M."/>
            <person name="Fields M.W."/>
            <person name="Delmont T.O."/>
            <person name="Eren A.M."/>
            <person name="Jay Z.J."/>
            <person name="Klingelsmith K.B."/>
            <person name="Rusch D.B."/>
            <person name="Inskeep W.P."/>
        </authorList>
    </citation>
    <scope>NUCLEOTIDE SEQUENCE [LARGE SCALE GENOMIC DNA]</scope>
    <source>
        <strain evidence="4 5">MDKW</strain>
    </source>
</reference>
<keyword evidence="1" id="KW-0677">Repeat</keyword>
<protein>
    <submittedName>
        <fullName evidence="4">Tetratricopeptide repeat protein</fullName>
    </submittedName>
</protein>
<evidence type="ECO:0000313" key="4">
    <source>
        <dbReference type="EMBL" id="RSN76452.1"/>
    </source>
</evidence>
<sequence length="508" mass="58330">MDTMEDRNAKLLVDSLERFLVKIFGKEFIESEYNKLKTYAPRGKPEELRYLIAPNVHRAGKWYRLLETIKEQEYSFDLRFSTDVEEFMRLLLFAHGLDLLIRSNTLPLQRKEIVGALRDRGRFESLMYETMIASNYASNKFHVKFPELFGERVDIYAERGEIKVYVECKTLKKNEKYVDIAVEIGSWLNEKKVNVLLDITLPRTPKKEDVKKVSDLVKKVLEKGEACKEGDIKVSFTELPEYLCKPFQMSISNPENVEFILSSSYIRFSAKGPEVKEPKLIILRNPNKYEEVSRRLKDALEKADDQLKTVRGRKVIYIDASEVIGRPTLQIPELISLNTVMYSKLEAFVRSWLENHVTIDAVVMTEPRLYLDPFGIPCAVALESKTISSYIAPGWTILMNIIPMPKEASPKALVNMGIEMAKRGYYSLALGYYRKAIEIKPDLKEAYNNIGKLLTEAGRADEALKYLERALELDPKYAPALINKGIALAGLGKYTEALESFNEKLESR</sequence>
<dbReference type="Proteomes" id="UP000277582">
    <property type="component" value="Unassembled WGS sequence"/>
</dbReference>
<organism evidence="4 5">
    <name type="scientific">Candidatus Methanodesulfokora washburnensis</name>
    <dbReference type="NCBI Taxonomy" id="2478471"/>
    <lineage>
        <taxon>Archaea</taxon>
        <taxon>Thermoproteota</taxon>
        <taxon>Candidatus Korarchaeia</taxon>
        <taxon>Candidatus Korarchaeia incertae sedis</taxon>
        <taxon>Candidatus Methanodesulfokora</taxon>
    </lineage>
</organism>
<dbReference type="InterPro" id="IPR019734">
    <property type="entry name" value="TPR_rpt"/>
</dbReference>
<keyword evidence="2 3" id="KW-0802">TPR repeat</keyword>
<dbReference type="SMART" id="SM00028">
    <property type="entry name" value="TPR"/>
    <property type="match status" value="3"/>
</dbReference>
<dbReference type="RefSeq" id="WP_125670755.1">
    <property type="nucleotide sequence ID" value="NZ_RCOS01000061.1"/>
</dbReference>
<accession>A0A3R9PYL8</accession>
<feature type="repeat" description="TPR" evidence="3">
    <location>
        <begin position="444"/>
        <end position="477"/>
    </location>
</feature>
<dbReference type="InterPro" id="IPR011990">
    <property type="entry name" value="TPR-like_helical_dom_sf"/>
</dbReference>
<dbReference type="PROSITE" id="PS50293">
    <property type="entry name" value="TPR_REGION"/>
    <property type="match status" value="2"/>
</dbReference>
<dbReference type="AlphaFoldDB" id="A0A3R9PYL8"/>
<evidence type="ECO:0000256" key="1">
    <source>
        <dbReference type="ARBA" id="ARBA00022737"/>
    </source>
</evidence>
<evidence type="ECO:0000256" key="3">
    <source>
        <dbReference type="PROSITE-ProRule" id="PRU00339"/>
    </source>
</evidence>
<dbReference type="OrthoDB" id="115601at2157"/>
<dbReference type="EMBL" id="RCOS01000061">
    <property type="protein sequence ID" value="RSN76452.1"/>
    <property type="molecule type" value="Genomic_DNA"/>
</dbReference>